<accession>A0A371EJ21</accession>
<sequence length="167" mass="18403">MWLEACEIVDLTVGFFDAIPLLFILASSSPFFFQGAHVFFFLQQLRTRALVGSQSDPCFTSFAGESSRDPLDAFIQGAHPSSGATPEVGASNKGGGSSSSSESYDNYPFEIWYRDHTSDNVVEDPYSWVDQEVLRVSSVLTWPNLLLRMASAICQPKSWSVSVSPCR</sequence>
<evidence type="ECO:0000256" key="2">
    <source>
        <dbReference type="SAM" id="Phobius"/>
    </source>
</evidence>
<evidence type="ECO:0000256" key="1">
    <source>
        <dbReference type="SAM" id="MobiDB-lite"/>
    </source>
</evidence>
<keyword evidence="2" id="KW-0812">Transmembrane</keyword>
<dbReference type="Proteomes" id="UP000257109">
    <property type="component" value="Unassembled WGS sequence"/>
</dbReference>
<dbReference type="EMBL" id="QJKJ01013610">
    <property type="protein sequence ID" value="RDX66065.1"/>
    <property type="molecule type" value="Genomic_DNA"/>
</dbReference>
<reference evidence="3" key="1">
    <citation type="submission" date="2018-05" db="EMBL/GenBank/DDBJ databases">
        <title>Draft genome of Mucuna pruriens seed.</title>
        <authorList>
            <person name="Nnadi N.E."/>
            <person name="Vos R."/>
            <person name="Hasami M.H."/>
            <person name="Devisetty U.K."/>
            <person name="Aguiy J.C."/>
        </authorList>
    </citation>
    <scope>NUCLEOTIDE SEQUENCE [LARGE SCALE GENOMIC DNA]</scope>
    <source>
        <strain evidence="3">JCA_2017</strain>
    </source>
</reference>
<feature type="non-terminal residue" evidence="3">
    <location>
        <position position="1"/>
    </location>
</feature>
<feature type="region of interest" description="Disordered" evidence="1">
    <location>
        <begin position="73"/>
        <end position="103"/>
    </location>
</feature>
<feature type="transmembrane region" description="Helical" evidence="2">
    <location>
        <begin position="20"/>
        <end position="42"/>
    </location>
</feature>
<gene>
    <name evidence="3" type="ORF">CR513_55210</name>
</gene>
<evidence type="ECO:0000313" key="3">
    <source>
        <dbReference type="EMBL" id="RDX66065.1"/>
    </source>
</evidence>
<protein>
    <submittedName>
        <fullName evidence="3">Uncharacterized protein</fullName>
    </submittedName>
</protein>
<proteinExistence type="predicted"/>
<keyword evidence="4" id="KW-1185">Reference proteome</keyword>
<keyword evidence="2" id="KW-0472">Membrane</keyword>
<comment type="caution">
    <text evidence="3">The sequence shown here is derived from an EMBL/GenBank/DDBJ whole genome shotgun (WGS) entry which is preliminary data.</text>
</comment>
<organism evidence="3 4">
    <name type="scientific">Mucuna pruriens</name>
    <name type="common">Velvet bean</name>
    <name type="synonym">Dolichos pruriens</name>
    <dbReference type="NCBI Taxonomy" id="157652"/>
    <lineage>
        <taxon>Eukaryota</taxon>
        <taxon>Viridiplantae</taxon>
        <taxon>Streptophyta</taxon>
        <taxon>Embryophyta</taxon>
        <taxon>Tracheophyta</taxon>
        <taxon>Spermatophyta</taxon>
        <taxon>Magnoliopsida</taxon>
        <taxon>eudicotyledons</taxon>
        <taxon>Gunneridae</taxon>
        <taxon>Pentapetalae</taxon>
        <taxon>rosids</taxon>
        <taxon>fabids</taxon>
        <taxon>Fabales</taxon>
        <taxon>Fabaceae</taxon>
        <taxon>Papilionoideae</taxon>
        <taxon>50 kb inversion clade</taxon>
        <taxon>NPAAA clade</taxon>
        <taxon>indigoferoid/millettioid clade</taxon>
        <taxon>Phaseoleae</taxon>
        <taxon>Mucuna</taxon>
    </lineage>
</organism>
<evidence type="ECO:0000313" key="4">
    <source>
        <dbReference type="Proteomes" id="UP000257109"/>
    </source>
</evidence>
<name>A0A371EJ21_MUCPR</name>
<keyword evidence="2" id="KW-1133">Transmembrane helix</keyword>
<dbReference type="AlphaFoldDB" id="A0A371EJ21"/>